<feature type="compositionally biased region" description="Acidic residues" evidence="1">
    <location>
        <begin position="332"/>
        <end position="344"/>
    </location>
</feature>
<dbReference type="AlphaFoldDB" id="A0AAW1RF40"/>
<sequence length="612" mass="68314">MTKQIALRKQLLQGRVSSTASSLESCVSTYAPPLSFELAPLRVSERFELDMQLKSVLLLCGCAWLAAGPILPVASEPHHHIGQHPAVAEAHSAEHRRTDLKEVPDGGSAAVAQHEGPGTEGSGEPSLPESSFHCWHEGTAEEENKFTELGPHSQHTTCSYHNLYLWNGQVHYLSGNRFYVPRVRMAYEAVAWQETLDVKIVAPNKLPAQWPSRPDEEWPTAAFWYPSHFSAFDQLFGEHGPNLHILICSVLGLCDHSEAEQNMLRILFTNTHDATRVWDWPSQINEMWACFSKHKPLVLHELRDTSKQAAAKRMRHRANVRNRLLASVEEDVEDIEEAGEATEQEVEREVESASSLWEPEPDLEDRLILIKHAAVGVGPECRSRAFCQPEFGAERPQQDLMLSWKKRISSCFDVPESAAVKASNPLIGIVDYPTHTPRSLANAEGIVQHLQARLAGRDVRVERFVIGSATSMHKIGSIYSSVDLLIQAAGDRAANLVFLPKGAAVVDIATRTYSEASTWTIRMVRDLPFLWLGYVPVLDQRHKLLSITENGPNFQQLTPDQRTGVQLSQCPLAEMQLQCHEMWWFGSQVEVVQPLLEEAVSTGLTMIGQAAL</sequence>
<reference evidence="2 3" key="1">
    <citation type="journal article" date="2024" name="Nat. Commun.">
        <title>Phylogenomics reveals the evolutionary origins of lichenization in chlorophyte algae.</title>
        <authorList>
            <person name="Puginier C."/>
            <person name="Libourel C."/>
            <person name="Otte J."/>
            <person name="Skaloud P."/>
            <person name="Haon M."/>
            <person name="Grisel S."/>
            <person name="Petersen M."/>
            <person name="Berrin J.G."/>
            <person name="Delaux P.M."/>
            <person name="Dal Grande F."/>
            <person name="Keller J."/>
        </authorList>
    </citation>
    <scope>NUCLEOTIDE SEQUENCE [LARGE SCALE GENOMIC DNA]</scope>
    <source>
        <strain evidence="2 3">SAG 2145</strain>
    </source>
</reference>
<proteinExistence type="predicted"/>
<comment type="caution">
    <text evidence="2">The sequence shown here is derived from an EMBL/GenBank/DDBJ whole genome shotgun (WGS) entry which is preliminary data.</text>
</comment>
<accession>A0AAW1RF40</accession>
<feature type="region of interest" description="Disordered" evidence="1">
    <location>
        <begin position="96"/>
        <end position="132"/>
    </location>
</feature>
<dbReference type="Proteomes" id="UP001438707">
    <property type="component" value="Unassembled WGS sequence"/>
</dbReference>
<name>A0AAW1RF40_9CHLO</name>
<evidence type="ECO:0000313" key="2">
    <source>
        <dbReference type="EMBL" id="KAK9832161.1"/>
    </source>
</evidence>
<keyword evidence="3" id="KW-1185">Reference proteome</keyword>
<protein>
    <submittedName>
        <fullName evidence="2">Uncharacterized protein</fullName>
    </submittedName>
</protein>
<dbReference type="EMBL" id="JALJOS010000012">
    <property type="protein sequence ID" value="KAK9832161.1"/>
    <property type="molecule type" value="Genomic_DNA"/>
</dbReference>
<feature type="compositionally biased region" description="Low complexity" evidence="1">
    <location>
        <begin position="122"/>
        <end position="131"/>
    </location>
</feature>
<evidence type="ECO:0000256" key="1">
    <source>
        <dbReference type="SAM" id="MobiDB-lite"/>
    </source>
</evidence>
<evidence type="ECO:0000313" key="3">
    <source>
        <dbReference type="Proteomes" id="UP001438707"/>
    </source>
</evidence>
<gene>
    <name evidence="2" type="ORF">WJX74_001017</name>
</gene>
<feature type="region of interest" description="Disordered" evidence="1">
    <location>
        <begin position="332"/>
        <end position="355"/>
    </location>
</feature>
<organism evidence="2 3">
    <name type="scientific">Apatococcus lobatus</name>
    <dbReference type="NCBI Taxonomy" id="904363"/>
    <lineage>
        <taxon>Eukaryota</taxon>
        <taxon>Viridiplantae</taxon>
        <taxon>Chlorophyta</taxon>
        <taxon>core chlorophytes</taxon>
        <taxon>Trebouxiophyceae</taxon>
        <taxon>Chlorellales</taxon>
        <taxon>Chlorellaceae</taxon>
        <taxon>Apatococcus</taxon>
    </lineage>
</organism>